<dbReference type="GO" id="GO:0075523">
    <property type="term" value="P:viral translational frameshifting"/>
    <property type="evidence" value="ECO:0007669"/>
    <property type="project" value="UniProtKB-KW"/>
</dbReference>
<dbReference type="InterPro" id="IPR038581">
    <property type="entry name" value="ODC_AZ_sf"/>
</dbReference>
<dbReference type="GO" id="GO:0045732">
    <property type="term" value="P:positive regulation of protein catabolic process"/>
    <property type="evidence" value="ECO:0007669"/>
    <property type="project" value="TreeGrafter"/>
</dbReference>
<comment type="similarity">
    <text evidence="2">Belongs to the ODC antizyme family.</text>
</comment>
<proteinExistence type="inferred from homology"/>
<dbReference type="InterPro" id="IPR016181">
    <property type="entry name" value="Acyl_CoA_acyltransferase"/>
</dbReference>
<evidence type="ECO:0000313" key="6">
    <source>
        <dbReference type="EMBL" id="ORY06567.1"/>
    </source>
</evidence>
<name>A0A1Y1Z972_9FUNG</name>
<dbReference type="Gene3D" id="3.40.630.60">
    <property type="match status" value="1"/>
</dbReference>
<dbReference type="EMBL" id="MCFE01000015">
    <property type="protein sequence ID" value="ORY06567.1"/>
    <property type="molecule type" value="Genomic_DNA"/>
</dbReference>
<dbReference type="InterPro" id="IPR002993">
    <property type="entry name" value="ODC_AZ"/>
</dbReference>
<keyword evidence="7" id="KW-1185">Reference proteome</keyword>
<dbReference type="InParanoid" id="A0A1Y1Z972"/>
<comment type="subunit">
    <text evidence="3">Interacts with ODC and thereby sterically blocks ODC homodimerization.</text>
</comment>
<evidence type="ECO:0000256" key="4">
    <source>
        <dbReference type="ARBA" id="ARBA00017712"/>
    </source>
</evidence>
<evidence type="ECO:0000256" key="1">
    <source>
        <dbReference type="ARBA" id="ARBA00002307"/>
    </source>
</evidence>
<evidence type="ECO:0000256" key="3">
    <source>
        <dbReference type="ARBA" id="ARBA00011486"/>
    </source>
</evidence>
<evidence type="ECO:0000256" key="2">
    <source>
        <dbReference type="ARBA" id="ARBA00008796"/>
    </source>
</evidence>
<dbReference type="OrthoDB" id="5959761at2759"/>
<dbReference type="GO" id="GO:0008073">
    <property type="term" value="F:ornithine decarboxylase inhibitor activity"/>
    <property type="evidence" value="ECO:0007669"/>
    <property type="project" value="InterPro"/>
</dbReference>
<evidence type="ECO:0000313" key="7">
    <source>
        <dbReference type="Proteomes" id="UP000193498"/>
    </source>
</evidence>
<sequence>MTLTQTEITCPVTLLTSREFSLESSETSLLLADPIQKTIIIAWVAEHRGAFDVPSVTSSDGDGRKTEIGLASRATSGLVASTNFAHRLLHLPEGSFRKIDAVLAIASRGVDGIKPNEWLGFISEQTLFLSPPDSAGWAESEFRESLMSILELADTVLKCEKLVICMPKENPETPSLLRAFMYIGFEMVHPSVYNPQPEYLLLGYEL</sequence>
<accession>A0A1Y1Z972</accession>
<dbReference type="PANTHER" id="PTHR10279:SF10">
    <property type="entry name" value="ORNITHINE DECARBOXYLASE ANTIZYME"/>
    <property type="match status" value="1"/>
</dbReference>
<dbReference type="GO" id="GO:0005737">
    <property type="term" value="C:cytoplasm"/>
    <property type="evidence" value="ECO:0007669"/>
    <property type="project" value="TreeGrafter"/>
</dbReference>
<gene>
    <name evidence="6" type="ORF">K493DRAFT_403965</name>
</gene>
<dbReference type="Proteomes" id="UP000193498">
    <property type="component" value="Unassembled WGS sequence"/>
</dbReference>
<dbReference type="GO" id="GO:0005634">
    <property type="term" value="C:nucleus"/>
    <property type="evidence" value="ECO:0007669"/>
    <property type="project" value="TreeGrafter"/>
</dbReference>
<comment type="caution">
    <text evidence="6">The sequence shown here is derived from an EMBL/GenBank/DDBJ whole genome shotgun (WGS) entry which is preliminary data.</text>
</comment>
<dbReference type="AlphaFoldDB" id="A0A1Y1Z972"/>
<dbReference type="Pfam" id="PF02100">
    <property type="entry name" value="ODC_AZ"/>
    <property type="match status" value="1"/>
</dbReference>
<organism evidence="6 7">
    <name type="scientific">Basidiobolus meristosporus CBS 931.73</name>
    <dbReference type="NCBI Taxonomy" id="1314790"/>
    <lineage>
        <taxon>Eukaryota</taxon>
        <taxon>Fungi</taxon>
        <taxon>Fungi incertae sedis</taxon>
        <taxon>Zoopagomycota</taxon>
        <taxon>Entomophthoromycotina</taxon>
        <taxon>Basidiobolomycetes</taxon>
        <taxon>Basidiobolales</taxon>
        <taxon>Basidiobolaceae</taxon>
        <taxon>Basidiobolus</taxon>
    </lineage>
</organism>
<dbReference type="STRING" id="1314790.A0A1Y1Z972"/>
<dbReference type="PANTHER" id="PTHR10279">
    <property type="entry name" value="ORNITHINE DECARBOXYLASE ANTIZYME"/>
    <property type="match status" value="1"/>
</dbReference>
<keyword evidence="5" id="KW-0688">Ribosomal frameshifting</keyword>
<evidence type="ECO:0000256" key="5">
    <source>
        <dbReference type="ARBA" id="ARBA00022758"/>
    </source>
</evidence>
<dbReference type="SUPFAM" id="SSF55729">
    <property type="entry name" value="Acyl-CoA N-acyltransferases (Nat)"/>
    <property type="match status" value="1"/>
</dbReference>
<comment type="function">
    <text evidence="1">Ornithine decarboxylase (ODC) antizyme protein that negatively regulates ODC activity and intracellular polyamine biosynthesis in response to increased intracellular polyamine levels. Binds to ODC monomers, inhibiting the assembly of the functional ODC homodimer, and targets the monomers for ubiquitin-independent proteolytic destruction by the 26S proteasome.</text>
</comment>
<protein>
    <recommendedName>
        <fullName evidence="4">Ornithine decarboxylase antizyme</fullName>
    </recommendedName>
</protein>
<reference evidence="6 7" key="1">
    <citation type="submission" date="2016-07" db="EMBL/GenBank/DDBJ databases">
        <title>Pervasive Adenine N6-methylation of Active Genes in Fungi.</title>
        <authorList>
            <consortium name="DOE Joint Genome Institute"/>
            <person name="Mondo S.J."/>
            <person name="Dannebaum R.O."/>
            <person name="Kuo R.C."/>
            <person name="Labutti K."/>
            <person name="Haridas S."/>
            <person name="Kuo A."/>
            <person name="Salamov A."/>
            <person name="Ahrendt S.R."/>
            <person name="Lipzen A."/>
            <person name="Sullivan W."/>
            <person name="Andreopoulos W.B."/>
            <person name="Clum A."/>
            <person name="Lindquist E."/>
            <person name="Daum C."/>
            <person name="Ramamoorthy G.K."/>
            <person name="Gryganskyi A."/>
            <person name="Culley D."/>
            <person name="Magnuson J.K."/>
            <person name="James T.Y."/>
            <person name="O'Malley M.A."/>
            <person name="Stajich J.E."/>
            <person name="Spatafora J.W."/>
            <person name="Visel A."/>
            <person name="Grigoriev I.V."/>
        </authorList>
    </citation>
    <scope>NUCLEOTIDE SEQUENCE [LARGE SCALE GENOMIC DNA]</scope>
    <source>
        <strain evidence="6 7">CBS 931.73</strain>
    </source>
</reference>